<reference evidence="4 5" key="1">
    <citation type="submission" date="2014-11" db="EMBL/GenBank/DDBJ databases">
        <title>Genetic blueprint of the zoonotic pathogen Toxocara canis.</title>
        <authorList>
            <person name="Zhu X.-Q."/>
            <person name="Korhonen P.K."/>
            <person name="Cai H."/>
            <person name="Young N.D."/>
            <person name="Nejsum P."/>
            <person name="von Samson-Himmelstjerna G."/>
            <person name="Boag P.R."/>
            <person name="Tan P."/>
            <person name="Li Q."/>
            <person name="Min J."/>
            <person name="Yang Y."/>
            <person name="Wang X."/>
            <person name="Fang X."/>
            <person name="Hall R.S."/>
            <person name="Hofmann A."/>
            <person name="Sternberg P.W."/>
            <person name="Jex A.R."/>
            <person name="Gasser R.B."/>
        </authorList>
    </citation>
    <scope>NUCLEOTIDE SEQUENCE [LARGE SCALE GENOMIC DNA]</scope>
    <source>
        <strain evidence="4">PN_DK_2014</strain>
    </source>
</reference>
<proteinExistence type="inferred from homology"/>
<comment type="similarity">
    <text evidence="1">Belongs to the ACBP family.</text>
</comment>
<keyword evidence="2" id="KW-0446">Lipid-binding</keyword>
<dbReference type="Pfam" id="PF00887">
    <property type="entry name" value="ACBP"/>
    <property type="match status" value="1"/>
</dbReference>
<accession>A0A0B2UXI8</accession>
<protein>
    <submittedName>
        <fullName evidence="4">Acyl-CoA-binding protein</fullName>
    </submittedName>
</protein>
<dbReference type="PANTHER" id="PTHR23310:SF62">
    <property type="entry name" value="ACYL-COA BINDING PROTEIN 1, ISOFORM A"/>
    <property type="match status" value="1"/>
</dbReference>
<dbReference type="GO" id="GO:0006631">
    <property type="term" value="P:fatty acid metabolic process"/>
    <property type="evidence" value="ECO:0007669"/>
    <property type="project" value="TreeGrafter"/>
</dbReference>
<comment type="caution">
    <text evidence="4">The sequence shown here is derived from an EMBL/GenBank/DDBJ whole genome shotgun (WGS) entry which is preliminary data.</text>
</comment>
<dbReference type="PRINTS" id="PR00689">
    <property type="entry name" value="ACOABINDINGP"/>
</dbReference>
<evidence type="ECO:0000313" key="5">
    <source>
        <dbReference type="Proteomes" id="UP000031036"/>
    </source>
</evidence>
<dbReference type="Gene3D" id="1.20.80.10">
    <property type="match status" value="1"/>
</dbReference>
<evidence type="ECO:0000256" key="1">
    <source>
        <dbReference type="ARBA" id="ARBA00005567"/>
    </source>
</evidence>
<feature type="domain" description="ACB" evidence="3">
    <location>
        <begin position="1"/>
        <end position="84"/>
    </location>
</feature>
<keyword evidence="5" id="KW-1185">Reference proteome</keyword>
<dbReference type="GO" id="GO:0000062">
    <property type="term" value="F:fatty-acyl-CoA binding"/>
    <property type="evidence" value="ECO:0007669"/>
    <property type="project" value="InterPro"/>
</dbReference>
<evidence type="ECO:0000313" key="4">
    <source>
        <dbReference type="EMBL" id="KHN73944.1"/>
    </source>
</evidence>
<dbReference type="PROSITE" id="PS51228">
    <property type="entry name" value="ACB_2"/>
    <property type="match status" value="1"/>
</dbReference>
<dbReference type="Proteomes" id="UP000031036">
    <property type="component" value="Unassembled WGS sequence"/>
</dbReference>
<evidence type="ECO:0000256" key="2">
    <source>
        <dbReference type="ARBA" id="ARBA00023121"/>
    </source>
</evidence>
<dbReference type="InterPro" id="IPR000582">
    <property type="entry name" value="Acyl-CoA-binding_protein"/>
</dbReference>
<dbReference type="PANTHER" id="PTHR23310">
    <property type="entry name" value="ACYL-COA-BINDING PROTEIN, ACBP"/>
    <property type="match status" value="1"/>
</dbReference>
<dbReference type="OMA" id="AKFEAWN"/>
<dbReference type="SUPFAM" id="SSF47027">
    <property type="entry name" value="Acyl-CoA binding protein"/>
    <property type="match status" value="1"/>
</dbReference>
<name>A0A0B2UXI8_TOXCA</name>
<gene>
    <name evidence="4" type="primary">DBI</name>
    <name evidence="4" type="ORF">Tcan_10796</name>
</gene>
<sequence>MKFEEAAEQVKKLKSRPPDDIFLKCYSLYKQATVGDINITKPKSNDFKEKAKFEAWGKMKGMKQETARDEYIKLAQELIAKYGINP</sequence>
<dbReference type="STRING" id="6265.A0A0B2UXI8"/>
<dbReference type="OrthoDB" id="346910at2759"/>
<organism evidence="4 5">
    <name type="scientific">Toxocara canis</name>
    <name type="common">Canine roundworm</name>
    <dbReference type="NCBI Taxonomy" id="6265"/>
    <lineage>
        <taxon>Eukaryota</taxon>
        <taxon>Metazoa</taxon>
        <taxon>Ecdysozoa</taxon>
        <taxon>Nematoda</taxon>
        <taxon>Chromadorea</taxon>
        <taxon>Rhabditida</taxon>
        <taxon>Spirurina</taxon>
        <taxon>Ascaridomorpha</taxon>
        <taxon>Ascaridoidea</taxon>
        <taxon>Toxocaridae</taxon>
        <taxon>Toxocara</taxon>
    </lineage>
</organism>
<dbReference type="AlphaFoldDB" id="A0A0B2UXI8"/>
<dbReference type="InterPro" id="IPR014352">
    <property type="entry name" value="FERM/acyl-CoA-bd_prot_sf"/>
</dbReference>
<dbReference type="InterPro" id="IPR035984">
    <property type="entry name" value="Acyl-CoA-binding_sf"/>
</dbReference>
<evidence type="ECO:0000259" key="3">
    <source>
        <dbReference type="PROSITE" id="PS51228"/>
    </source>
</evidence>
<dbReference type="EMBL" id="JPKZ01002986">
    <property type="protein sequence ID" value="KHN73944.1"/>
    <property type="molecule type" value="Genomic_DNA"/>
</dbReference>